<dbReference type="Pfam" id="PF01580">
    <property type="entry name" value="FtsK_SpoIIIE"/>
    <property type="match status" value="1"/>
</dbReference>
<feature type="domain" description="FtsK" evidence="17">
    <location>
        <begin position="394"/>
        <end position="580"/>
    </location>
</feature>
<dbReference type="RefSeq" id="WP_013175219.1">
    <property type="nucleotide sequence ID" value="NC_014220.1"/>
</dbReference>
<evidence type="ECO:0000256" key="6">
    <source>
        <dbReference type="ARBA" id="ARBA00022741"/>
    </source>
</evidence>
<dbReference type="GO" id="GO:0005886">
    <property type="term" value="C:plasma membrane"/>
    <property type="evidence" value="ECO:0007669"/>
    <property type="project" value="UniProtKB-SubCell"/>
</dbReference>
<keyword evidence="11 16" id="KW-0472">Membrane</keyword>
<evidence type="ECO:0000256" key="8">
    <source>
        <dbReference type="ARBA" id="ARBA00022840"/>
    </source>
</evidence>
<dbReference type="InterPro" id="IPR027417">
    <property type="entry name" value="P-loop_NTPase"/>
</dbReference>
<dbReference type="InterPro" id="IPR050206">
    <property type="entry name" value="FtsK/SpoIIIE/SftA"/>
</dbReference>
<keyword evidence="6 15" id="KW-0547">Nucleotide-binding</keyword>
<dbReference type="Pfam" id="PF17854">
    <property type="entry name" value="FtsK_alpha"/>
    <property type="match status" value="1"/>
</dbReference>
<dbReference type="GO" id="GO:0005524">
    <property type="term" value="F:ATP binding"/>
    <property type="evidence" value="ECO:0007669"/>
    <property type="project" value="UniProtKB-UniRule"/>
</dbReference>
<feature type="transmembrane region" description="Helical" evidence="16">
    <location>
        <begin position="100"/>
        <end position="117"/>
    </location>
</feature>
<evidence type="ECO:0000256" key="5">
    <source>
        <dbReference type="ARBA" id="ARBA00022692"/>
    </source>
</evidence>
<feature type="transmembrane region" description="Helical" evidence="16">
    <location>
        <begin position="123"/>
        <end position="143"/>
    </location>
</feature>
<dbReference type="PANTHER" id="PTHR22683:SF41">
    <property type="entry name" value="DNA TRANSLOCASE FTSK"/>
    <property type="match status" value="1"/>
</dbReference>
<evidence type="ECO:0000256" key="14">
    <source>
        <dbReference type="ARBA" id="ARBA00025923"/>
    </source>
</evidence>
<evidence type="ECO:0000313" key="18">
    <source>
        <dbReference type="EMBL" id="ADI01817.1"/>
    </source>
</evidence>
<dbReference type="SUPFAM" id="SSF46785">
    <property type="entry name" value="Winged helix' DNA-binding domain"/>
    <property type="match status" value="1"/>
</dbReference>
<evidence type="ECO:0000313" key="19">
    <source>
        <dbReference type="Proteomes" id="UP000000378"/>
    </source>
</evidence>
<evidence type="ECO:0000256" key="9">
    <source>
        <dbReference type="ARBA" id="ARBA00022989"/>
    </source>
</evidence>
<dbReference type="SMART" id="SM00382">
    <property type="entry name" value="AAA"/>
    <property type="match status" value="1"/>
</dbReference>
<dbReference type="InterPro" id="IPR036388">
    <property type="entry name" value="WH-like_DNA-bd_sf"/>
</dbReference>
<dbReference type="GO" id="GO:0051301">
    <property type="term" value="P:cell division"/>
    <property type="evidence" value="ECO:0007669"/>
    <property type="project" value="UniProtKB-KW"/>
</dbReference>
<feature type="binding site" evidence="15">
    <location>
        <begin position="411"/>
        <end position="418"/>
    </location>
    <ligand>
        <name>ATP</name>
        <dbReference type="ChEBI" id="CHEBI:30616"/>
    </ligand>
</feature>
<evidence type="ECO:0000259" key="17">
    <source>
        <dbReference type="PROSITE" id="PS50901"/>
    </source>
</evidence>
<dbReference type="Gene3D" id="3.40.50.300">
    <property type="entry name" value="P-loop containing nucleotide triphosphate hydrolases"/>
    <property type="match status" value="1"/>
</dbReference>
<dbReference type="InterPro" id="IPR041027">
    <property type="entry name" value="FtsK_alpha"/>
</dbReference>
<keyword evidence="7" id="KW-0159">Chromosome partition</keyword>
<keyword evidence="12" id="KW-0131">Cell cycle</keyword>
<dbReference type="STRING" id="643648.Slip_1038"/>
<protein>
    <submittedName>
        <fullName evidence="18">Cell division protein FtsK/SpoIIIE</fullName>
    </submittedName>
</protein>
<name>D7CM82_SYNLT</name>
<keyword evidence="10" id="KW-0238">DNA-binding</keyword>
<dbReference type="Pfam" id="PF09397">
    <property type="entry name" value="FtsK_gamma"/>
    <property type="match status" value="1"/>
</dbReference>
<dbReference type="OrthoDB" id="9807790at2"/>
<keyword evidence="3" id="KW-1003">Cell membrane</keyword>
<keyword evidence="9 16" id="KW-1133">Transmembrane helix</keyword>
<gene>
    <name evidence="18" type="ordered locus">Slip_1038</name>
</gene>
<dbReference type="SMART" id="SM00843">
    <property type="entry name" value="Ftsk_gamma"/>
    <property type="match status" value="1"/>
</dbReference>
<keyword evidence="19" id="KW-1185">Reference proteome</keyword>
<dbReference type="InterPro" id="IPR003593">
    <property type="entry name" value="AAA+_ATPase"/>
</dbReference>
<dbReference type="GO" id="GO:0007059">
    <property type="term" value="P:chromosome segregation"/>
    <property type="evidence" value="ECO:0007669"/>
    <property type="project" value="UniProtKB-KW"/>
</dbReference>
<dbReference type="Gene3D" id="1.10.10.10">
    <property type="entry name" value="Winged helix-like DNA-binding domain superfamily/Winged helix DNA-binding domain"/>
    <property type="match status" value="1"/>
</dbReference>
<evidence type="ECO:0000256" key="12">
    <source>
        <dbReference type="ARBA" id="ARBA00023306"/>
    </source>
</evidence>
<evidence type="ECO:0000256" key="13">
    <source>
        <dbReference type="ARBA" id="ARBA00024986"/>
    </source>
</evidence>
<evidence type="ECO:0000256" key="3">
    <source>
        <dbReference type="ARBA" id="ARBA00022475"/>
    </source>
</evidence>
<evidence type="ECO:0000256" key="7">
    <source>
        <dbReference type="ARBA" id="ARBA00022829"/>
    </source>
</evidence>
<dbReference type="EMBL" id="CP002048">
    <property type="protein sequence ID" value="ADI01817.1"/>
    <property type="molecule type" value="Genomic_DNA"/>
</dbReference>
<organism evidence="18 19">
    <name type="scientific">Syntrophothermus lipocalidus (strain DSM 12680 / TGB-C1)</name>
    <dbReference type="NCBI Taxonomy" id="643648"/>
    <lineage>
        <taxon>Bacteria</taxon>
        <taxon>Bacillati</taxon>
        <taxon>Bacillota</taxon>
        <taxon>Clostridia</taxon>
        <taxon>Eubacteriales</taxon>
        <taxon>Syntrophomonadaceae</taxon>
        <taxon>Syntrophothermus</taxon>
    </lineage>
</organism>
<dbReference type="InterPro" id="IPR018541">
    <property type="entry name" value="Ftsk_gamma"/>
</dbReference>
<dbReference type="PROSITE" id="PS50901">
    <property type="entry name" value="FTSK"/>
    <property type="match status" value="1"/>
</dbReference>
<dbReference type="InterPro" id="IPR025199">
    <property type="entry name" value="FtsK_4TM"/>
</dbReference>
<dbReference type="AlphaFoldDB" id="D7CM82"/>
<dbReference type="PANTHER" id="PTHR22683">
    <property type="entry name" value="SPORULATION PROTEIN RELATED"/>
    <property type="match status" value="1"/>
</dbReference>
<dbReference type="InterPro" id="IPR002543">
    <property type="entry name" value="FtsK_dom"/>
</dbReference>
<accession>D7CM82</accession>
<dbReference type="GO" id="GO:0003677">
    <property type="term" value="F:DNA binding"/>
    <property type="evidence" value="ECO:0007669"/>
    <property type="project" value="UniProtKB-KW"/>
</dbReference>
<comment type="subunit">
    <text evidence="14">Homohexamer. Forms a ring that surrounds DNA.</text>
</comment>
<comment type="similarity">
    <text evidence="2">Belongs to the FtsK/SpoIIIE/SftA family.</text>
</comment>
<dbReference type="SUPFAM" id="SSF52540">
    <property type="entry name" value="P-loop containing nucleoside triphosphate hydrolases"/>
    <property type="match status" value="1"/>
</dbReference>
<evidence type="ECO:0000256" key="10">
    <source>
        <dbReference type="ARBA" id="ARBA00023125"/>
    </source>
</evidence>
<sequence length="728" mass="79361">MKKKQAQEQAKIEKKARSAVREEISGILLLALSVFLMVATLKYKGNPQDQEAIGIIGTYLIMGLEKATGAALPLVPVFLFLWAFHLLVAKRYWSLRMGGLALVSVLFLTFLSIARIPGGMDSLQAAAAGLGGGYLGGTVAYVLVHLLGRIGTYVVLVFGLTLGVIMAIDQPLTAVVTKSGSRVKKWLAALEPLLFYEAEDEVLAKEPAAAPIPVNKEDAAMPGPKDETEYREVAIRIAQPLSQQAFEKKADSRPEDSEYRRPPLELLSPVQAERGFNKNDIKESIKVLEDTFANFGIKVKVNQVSCGPAVTRYELQPAPGVKVSKIIGLADDLQLSLAAPGIRIEAPIPGKSAIGIEVPNERVTRVGLRNLLASPEFQGHESPLAVGLGEDISGNPVILDLAAMPHLLIAGSTGSGKSVCLNCIILSLLYGASPDELRLLLVDPKMVELTVYNGIPHLLAPVITDPKKASVGLRWMVTEMEQRYQKFSETGVRDIYRYNEVSGEQLPFIVIVIDELADLMTIAPVEVEDSICRLAQMARAAGIHLVVATQRPSVDVVTGIIKANIPSRIAFAVSSQSDSRTILDMAGAEKLLGRGDMLVYPVGAPKPFRVQGAFVSDTDIEAVVAFVRQQNLTTPIREEQDIGMDMVMGDVGYQDDLFWDAVKIFLQSQKVSVSLLQRKLRIGYARAARLVDMMEERGIISPPDVNKKRDILIDEEQFARLYSNDNMC</sequence>
<comment type="subcellular location">
    <subcellularLocation>
        <location evidence="1">Cell membrane</location>
        <topology evidence="1">Multi-pass membrane protein</topology>
    </subcellularLocation>
</comment>
<proteinExistence type="inferred from homology"/>
<keyword evidence="4 18" id="KW-0132">Cell division</keyword>
<keyword evidence="5 16" id="KW-0812">Transmembrane</keyword>
<feature type="transmembrane region" description="Helical" evidence="16">
    <location>
        <begin position="70"/>
        <end position="88"/>
    </location>
</feature>
<feature type="transmembrane region" description="Helical" evidence="16">
    <location>
        <begin position="150"/>
        <end position="168"/>
    </location>
</feature>
<evidence type="ECO:0000256" key="15">
    <source>
        <dbReference type="PROSITE-ProRule" id="PRU00289"/>
    </source>
</evidence>
<dbReference type="KEGG" id="slp:Slip_1038"/>
<evidence type="ECO:0000256" key="11">
    <source>
        <dbReference type="ARBA" id="ARBA00023136"/>
    </source>
</evidence>
<dbReference type="HOGENOM" id="CLU_001981_9_6_9"/>
<reference evidence="18 19" key="2">
    <citation type="journal article" date="2010" name="Stand. Genomic Sci.">
        <title>Complete genome sequence of Syntrophothermus lipocalidus type strain (TGB-C1).</title>
        <authorList>
            <person name="Djao O.D."/>
            <person name="Zhang X."/>
            <person name="Lucas S."/>
            <person name="Lapidus A."/>
            <person name="Del Rio T.G."/>
            <person name="Nolan M."/>
            <person name="Tice H."/>
            <person name="Cheng J.F."/>
            <person name="Han C."/>
            <person name="Tapia R."/>
            <person name="Goodwin L."/>
            <person name="Pitluck S."/>
            <person name="Liolios K."/>
            <person name="Ivanova N."/>
            <person name="Mavromatis K."/>
            <person name="Mikhailova N."/>
            <person name="Ovchinnikova G."/>
            <person name="Pati A."/>
            <person name="Brambilla E."/>
            <person name="Chen A."/>
            <person name="Palaniappan K."/>
            <person name="Land M."/>
            <person name="Hauser L."/>
            <person name="Chang Y.J."/>
            <person name="Jeffries C.D."/>
            <person name="Rohde M."/>
            <person name="Sikorski J."/>
            <person name="Spring S."/>
            <person name="Goker M."/>
            <person name="Detter J.C."/>
            <person name="Woyke T."/>
            <person name="Bristow J."/>
            <person name="Eisen J.A."/>
            <person name="Markowitz V."/>
            <person name="Hugenholtz P."/>
            <person name="Kyrpides N.C."/>
            <person name="Klenk H.P."/>
        </authorList>
    </citation>
    <scope>NUCLEOTIDE SEQUENCE [LARGE SCALE GENOMIC DNA]</scope>
    <source>
        <strain evidence="19">DSM 12680 / TGB-C1</strain>
    </source>
</reference>
<dbReference type="Proteomes" id="UP000000378">
    <property type="component" value="Chromosome"/>
</dbReference>
<keyword evidence="8 15" id="KW-0067">ATP-binding</keyword>
<reference evidence="19" key="1">
    <citation type="journal article" date="2010" name="Stand. Genomic Sci.">
        <title>Complete genome sequence of Syntrophothermus lipocalidus type strain (TGB-C1T).</title>
        <authorList>
            <consortium name="US DOE Joint Genome Institute (JGI-PGF)"/>
            <person name="Djao O."/>
            <person name="Zhang X."/>
            <person name="Lucas S."/>
            <person name="Lapidus A."/>
            <person name="Glavina Del Rio T."/>
            <person name="Nolan M."/>
            <person name="Tice H."/>
            <person name="Cheng J."/>
            <person name="Han C."/>
            <person name="Tapia R."/>
            <person name="Goodwin L."/>
            <person name="Pitluck S."/>
            <person name="Liolios K."/>
            <person name="Ivanova N."/>
            <person name="Mavromatis K."/>
            <person name="Mikhailova N."/>
            <person name="Ovchinnikova G."/>
            <person name="Pati A."/>
            <person name="Brambilla E."/>
            <person name="Chen A."/>
            <person name="Palaniappan K."/>
            <person name="Land M."/>
            <person name="Hauser L."/>
            <person name="Chang Y."/>
            <person name="Jeffries C."/>
            <person name="Rohde M."/>
            <person name="Sikorski J."/>
            <person name="Spring S."/>
            <person name="Goker M."/>
            <person name="Detter J."/>
            <person name="Woyke T."/>
            <person name="Bristow J."/>
            <person name="Eisen J."/>
            <person name="Markowitz V."/>
            <person name="Hugenholtz P."/>
            <person name="Kyrpides N."/>
            <person name="Klenk H."/>
        </authorList>
    </citation>
    <scope>NUCLEOTIDE SEQUENCE [LARGE SCALE GENOMIC DNA]</scope>
    <source>
        <strain evidence="19">DSM 12680 / TGB-C1</strain>
    </source>
</reference>
<dbReference type="Gene3D" id="3.30.980.40">
    <property type="match status" value="1"/>
</dbReference>
<feature type="transmembrane region" description="Helical" evidence="16">
    <location>
        <begin position="20"/>
        <end position="41"/>
    </location>
</feature>
<dbReference type="InterPro" id="IPR036390">
    <property type="entry name" value="WH_DNA-bd_sf"/>
</dbReference>
<dbReference type="eggNOG" id="COG1674">
    <property type="taxonomic scope" value="Bacteria"/>
</dbReference>
<evidence type="ECO:0000256" key="1">
    <source>
        <dbReference type="ARBA" id="ARBA00004651"/>
    </source>
</evidence>
<evidence type="ECO:0000256" key="16">
    <source>
        <dbReference type="SAM" id="Phobius"/>
    </source>
</evidence>
<evidence type="ECO:0000256" key="2">
    <source>
        <dbReference type="ARBA" id="ARBA00006474"/>
    </source>
</evidence>
<dbReference type="Pfam" id="PF13491">
    <property type="entry name" value="FtsK_4TM"/>
    <property type="match status" value="1"/>
</dbReference>
<dbReference type="CDD" id="cd01127">
    <property type="entry name" value="TrwB_TraG_TraD_VirD4"/>
    <property type="match status" value="1"/>
</dbReference>
<evidence type="ECO:0000256" key="4">
    <source>
        <dbReference type="ARBA" id="ARBA00022618"/>
    </source>
</evidence>
<comment type="function">
    <text evidence="13">Essential cell division protein that coordinates cell division and chromosome segregation. The N-terminus is involved in assembly of the cell-division machinery. The C-terminus functions as a DNA motor that moves dsDNA in an ATP-dependent manner towards the dif recombination site, which is located within the replication terminus region. Required for activation of the Xer recombinase, allowing activation of chromosome unlinking by recombination.</text>
</comment>